<dbReference type="Proteomes" id="UP001054252">
    <property type="component" value="Unassembled WGS sequence"/>
</dbReference>
<protein>
    <submittedName>
        <fullName evidence="1">Uncharacterized protein</fullName>
    </submittedName>
</protein>
<evidence type="ECO:0000313" key="1">
    <source>
        <dbReference type="EMBL" id="GKV48963.1"/>
    </source>
</evidence>
<proteinExistence type="predicted"/>
<comment type="caution">
    <text evidence="1">The sequence shown here is derived from an EMBL/GenBank/DDBJ whole genome shotgun (WGS) entry which is preliminary data.</text>
</comment>
<organism evidence="1 2">
    <name type="scientific">Rubroshorea leprosula</name>
    <dbReference type="NCBI Taxonomy" id="152421"/>
    <lineage>
        <taxon>Eukaryota</taxon>
        <taxon>Viridiplantae</taxon>
        <taxon>Streptophyta</taxon>
        <taxon>Embryophyta</taxon>
        <taxon>Tracheophyta</taxon>
        <taxon>Spermatophyta</taxon>
        <taxon>Magnoliopsida</taxon>
        <taxon>eudicotyledons</taxon>
        <taxon>Gunneridae</taxon>
        <taxon>Pentapetalae</taxon>
        <taxon>rosids</taxon>
        <taxon>malvids</taxon>
        <taxon>Malvales</taxon>
        <taxon>Dipterocarpaceae</taxon>
        <taxon>Rubroshorea</taxon>
    </lineage>
</organism>
<sequence length="35" mass="3853">MYTCRTDSFCNPTSGIIHWLLLTPTSGSLLNTGHD</sequence>
<dbReference type="EMBL" id="BPVZ01000276">
    <property type="protein sequence ID" value="GKV48963.1"/>
    <property type="molecule type" value="Genomic_DNA"/>
</dbReference>
<gene>
    <name evidence="1" type="ORF">SLEP1_g55737</name>
</gene>
<reference evidence="1 2" key="1">
    <citation type="journal article" date="2021" name="Commun. Biol.">
        <title>The genome of Shorea leprosula (Dipterocarpaceae) highlights the ecological relevance of drought in aseasonal tropical rainforests.</title>
        <authorList>
            <person name="Ng K.K.S."/>
            <person name="Kobayashi M.J."/>
            <person name="Fawcett J.A."/>
            <person name="Hatakeyama M."/>
            <person name="Paape T."/>
            <person name="Ng C.H."/>
            <person name="Ang C.C."/>
            <person name="Tnah L.H."/>
            <person name="Lee C.T."/>
            <person name="Nishiyama T."/>
            <person name="Sese J."/>
            <person name="O'Brien M.J."/>
            <person name="Copetti D."/>
            <person name="Mohd Noor M.I."/>
            <person name="Ong R.C."/>
            <person name="Putra M."/>
            <person name="Sireger I.Z."/>
            <person name="Indrioko S."/>
            <person name="Kosugi Y."/>
            <person name="Izuno A."/>
            <person name="Isagi Y."/>
            <person name="Lee S.L."/>
            <person name="Shimizu K.K."/>
        </authorList>
    </citation>
    <scope>NUCLEOTIDE SEQUENCE [LARGE SCALE GENOMIC DNA]</scope>
    <source>
        <strain evidence="1">214</strain>
    </source>
</reference>
<evidence type="ECO:0000313" key="2">
    <source>
        <dbReference type="Proteomes" id="UP001054252"/>
    </source>
</evidence>
<accession>A0AAV5MJC7</accession>
<keyword evidence="2" id="KW-1185">Reference proteome</keyword>
<dbReference type="AlphaFoldDB" id="A0AAV5MJC7"/>
<name>A0AAV5MJC7_9ROSI</name>